<dbReference type="RefSeq" id="YP_010651918.1">
    <property type="nucleotide sequence ID" value="NC_070784.1"/>
</dbReference>
<sequence>MRFVAKPVETNAWQFDGNNWGLIKSVVGHHQIDEDAYMDNFIRVEEMWVDIPEGITALVWVEPSKQWAGVKPGDYIVEDADGNFYPCERSIFERKYDPVVSQKVEINVSGVVTTEQISRAVGNRIQQSRRFQG</sequence>
<dbReference type="GeneID" id="77927637"/>
<proteinExistence type="predicted"/>
<organism evidence="1 2">
    <name type="scientific">Streptomyces phage TunaTartare</name>
    <dbReference type="NCBI Taxonomy" id="2848887"/>
    <lineage>
        <taxon>Viruses</taxon>
        <taxon>Duplodnaviria</taxon>
        <taxon>Heunggongvirae</taxon>
        <taxon>Uroviricota</taxon>
        <taxon>Caudoviricetes</taxon>
        <taxon>Stanwilliamsviridae</taxon>
        <taxon>Loccivirinae</taxon>
        <taxon>Faustvirus</taxon>
        <taxon>Faustvirus tunatartare</taxon>
    </lineage>
</organism>
<accession>A0A8F2IWI0</accession>
<keyword evidence="2" id="KW-1185">Reference proteome</keyword>
<evidence type="ECO:0000313" key="1">
    <source>
        <dbReference type="EMBL" id="QWT29961.1"/>
    </source>
</evidence>
<dbReference type="KEGG" id="vg:77927637"/>
<dbReference type="EMBL" id="MW822145">
    <property type="protein sequence ID" value="QWT29961.1"/>
    <property type="molecule type" value="Genomic_DNA"/>
</dbReference>
<name>A0A8F2IWI0_9CAUD</name>
<reference evidence="1 2" key="1">
    <citation type="submission" date="2021-03" db="EMBL/GenBank/DDBJ databases">
        <authorList>
            <person name="Alqahtani R."/>
            <person name="Behailu E."/>
            <person name="Cappabianca D.W."/>
            <person name="Csanadi-Schwartz K.M."/>
            <person name="Dalal A.S."/>
            <person name="Fahim M.S."/>
            <person name="Franklin J.M."/>
            <person name="Gluckman M.H."/>
            <person name="Levine C.J."/>
            <person name="Martin N."/>
            <person name="Milza N."/>
            <person name="Najmabadi R."/>
            <person name="Newman A.M."/>
            <person name="Pajunar M."/>
            <person name="Qalawee I."/>
            <person name="Rizvi A."/>
            <person name="Samuel A."/>
            <person name="Smith A."/>
            <person name="Swann F.E."/>
            <person name="Sweeney P."/>
            <person name="Torres N.R."/>
            <person name="Ventrone L."/>
            <person name="Ventura L."/>
            <person name="Wroe M."/>
            <person name="Acquaye N.A."/>
            <person name="Agnes T.J."/>
            <person name="Ahmed A."/>
            <person name="Ahmed S."/>
            <person name="Amodu B.A."/>
            <person name="Arefeayne N.F."/>
            <person name="Asamoah-Frimpong E.A."/>
            <person name="Attaran A."/>
            <person name="Barragan J.M."/>
            <person name="Baumgarten L.N."/>
            <person name="Berhane B."/>
            <person name="Beyene A."/>
            <person name="Bhattarai B."/>
            <person name="Biondokin D.V."/>
            <person name="Boone B.K."/>
            <person name="Burney S.Z."/>
            <person name="Cayanan J.T."/>
            <person name="Cesta G."/>
            <person name="Chang J."/>
            <person name="Chavez J."/>
            <person name="Chorbajian C."/>
            <person name="Christian S."/>
            <person name="Corns J.R."/>
            <person name="Corns N.R."/>
            <person name="Cowan J.T."/>
            <person name="Coyne C."/>
            <person name="Dadzie B."/>
            <person name="Datu D.V."/>
            <person name="Deng B.C."/>
            <person name="Der L."/>
            <person name="Dickerson K."/>
            <person name="Dozier E."/>
            <person name="Egbunine A.O."/>
            <person name="Farooq M."/>
            <person name="Fonge A.E."/>
            <person name="Ghomsi-Nono M.P."/>
            <person name="Giampietro H."/>
            <person name="Gunnison R.P."/>
            <person name="Han S.H."/>
            <person name="Hennigan A.J."/>
            <person name="Hong A.N."/>
            <person name="Ijomor E.C."/>
            <person name="Jalali A."/>
            <person name="Jamil T.Z."/>
            <person name="Jenkins C.R."/>
            <person name="Joseph M.A."/>
            <person name="Jowanowitch O.J."/>
            <person name="Kang D."/>
            <person name="Khan A."/>
            <person name="Khan Z.K."/>
            <person name="Kiewe T."/>
            <person name="Kjerulf A.B."/>
            <person name="Kolosey V."/>
            <person name="Kurup M."/>
            <person name="Lee V.H."/>
            <person name="Llontop-Maldonado V."/>
            <person name="Long P."/>
            <person name="Lu N."/>
            <person name="Majekodunmi A."/>
            <person name="Malik H.W."/>
            <person name="Marcellino S.C."/>
            <person name="Martinez L.A."/>
            <person name="Meher F.N."/>
            <person name="Michelin M.A."/>
            <person name="Mitchell K.G."/>
            <person name="Mullens W.J."/>
            <person name="Nwakama C."/>
            <person name="Nwosu F.T."/>
            <person name="Oboh E.C."/>
            <person name="Odujinrin O."/>
            <person name="Ogunsan O."/>
            <person name="O'Neill K."/>
            <person name="Oxlaj J.A."/>
            <person name="Patel A.K."/>
            <person name="Patel B.R."/>
            <person name="Pham Q."/>
            <person name="Porter J."/>
            <person name="Portes J."/>
            <person name="Prokopenko A."/>
            <person name="Quraishi M."/>
            <person name="Qureshi M."/>
            <person name="Rivera A."/>
            <person name="Rubalsky V."/>
            <person name="Saikali Y."/>
            <person name="Saqaf K."/>
            <person name="Saroya S.R."/>
            <person name="Seas A."/>
            <person name="Shadrick R.E."/>
            <person name="Sharda N."/>
            <person name="Sigindere M.T."/>
            <person name="Simbi V.G."/>
            <person name="Thuzar C."/>
            <person name="Tran K."/>
            <person name="Tran V.D."/>
            <person name="Trang W."/>
            <person name="Vaishnav N."/>
            <person name="Vuong K."/>
            <person name="Walker C."/>
            <person name="Wallace S.A."/>
            <person name="Warfield J.C."/>
            <person name="Wikina T."/>
            <person name="Wobbeking F.T."/>
            <person name="Worrent L.D."/>
            <person name="Yan T."/>
            <person name="Zehra A."/>
            <person name="Avazpour P."/>
            <person name="Kim F.M."/>
            <person name="Mason K."/>
            <person name="Nguyen D.A."/>
            <person name="Pettit S.M."/>
            <person name="Zhou O.J."/>
            <person name="Brissett D.L."/>
            <person name="Gualtieri C."/>
            <person name="Hufford T.M."/>
            <person name="Ko J.M."/>
            <person name="Novak J.K."/>
            <person name="Smith Z.M."/>
            <person name="Mayer-Bacon C."/>
            <person name="Erill I."/>
            <person name="Caruso S.M."/>
            <person name="Garlena R.A."/>
            <person name="Russell D.A."/>
            <person name="Pope W.H."/>
            <person name="Jacobs-Sera D."/>
            <person name="Hatfull G.F."/>
        </authorList>
    </citation>
    <scope>NUCLEOTIDE SEQUENCE [LARGE SCALE GENOMIC DNA]</scope>
</reference>
<protein>
    <submittedName>
        <fullName evidence="1">Uncharacterized protein</fullName>
    </submittedName>
</protein>
<evidence type="ECO:0000313" key="2">
    <source>
        <dbReference type="Proteomes" id="UP000683399"/>
    </source>
</evidence>
<gene>
    <name evidence="1" type="primary">69</name>
    <name evidence="1" type="ORF">SEA_TUNATARTARE_69</name>
</gene>
<dbReference type="Proteomes" id="UP000683399">
    <property type="component" value="Segment"/>
</dbReference>